<dbReference type="EMBL" id="CM023481">
    <property type="protein sequence ID" value="KAH6947547.1"/>
    <property type="molecule type" value="Genomic_DNA"/>
</dbReference>
<dbReference type="Proteomes" id="UP000821845">
    <property type="component" value="Chromosome 1"/>
</dbReference>
<evidence type="ECO:0000313" key="1">
    <source>
        <dbReference type="EMBL" id="KAH6947547.1"/>
    </source>
</evidence>
<sequence>MKPGGRVQLARARRGGGPLGRLPKPPIGRVPAGPPKAPEFSPNYPANDRLWERPPCKGRRHATVRPRRRHEDARRCTATPALLPSRYEFHWSILRRVPIRSRLLATLTRWVGR</sequence>
<accession>A0ACB7TMI7</accession>
<protein>
    <submittedName>
        <fullName evidence="1">Uncharacterized protein</fullName>
    </submittedName>
</protein>
<organism evidence="1 2">
    <name type="scientific">Hyalomma asiaticum</name>
    <name type="common">Tick</name>
    <dbReference type="NCBI Taxonomy" id="266040"/>
    <lineage>
        <taxon>Eukaryota</taxon>
        <taxon>Metazoa</taxon>
        <taxon>Ecdysozoa</taxon>
        <taxon>Arthropoda</taxon>
        <taxon>Chelicerata</taxon>
        <taxon>Arachnida</taxon>
        <taxon>Acari</taxon>
        <taxon>Parasitiformes</taxon>
        <taxon>Ixodida</taxon>
        <taxon>Ixodoidea</taxon>
        <taxon>Ixodidae</taxon>
        <taxon>Hyalomminae</taxon>
        <taxon>Hyalomma</taxon>
    </lineage>
</organism>
<proteinExistence type="predicted"/>
<evidence type="ECO:0000313" key="2">
    <source>
        <dbReference type="Proteomes" id="UP000821845"/>
    </source>
</evidence>
<reference evidence="1" key="1">
    <citation type="submission" date="2020-05" db="EMBL/GenBank/DDBJ databases">
        <title>Large-scale comparative analyses of tick genomes elucidate their genetic diversity and vector capacities.</title>
        <authorList>
            <person name="Jia N."/>
            <person name="Wang J."/>
            <person name="Shi W."/>
            <person name="Du L."/>
            <person name="Sun Y."/>
            <person name="Zhan W."/>
            <person name="Jiang J."/>
            <person name="Wang Q."/>
            <person name="Zhang B."/>
            <person name="Ji P."/>
            <person name="Sakyi L.B."/>
            <person name="Cui X."/>
            <person name="Yuan T."/>
            <person name="Jiang B."/>
            <person name="Yang W."/>
            <person name="Lam T.T.-Y."/>
            <person name="Chang Q."/>
            <person name="Ding S."/>
            <person name="Wang X."/>
            <person name="Zhu J."/>
            <person name="Ruan X."/>
            <person name="Zhao L."/>
            <person name="Wei J."/>
            <person name="Que T."/>
            <person name="Du C."/>
            <person name="Cheng J."/>
            <person name="Dai P."/>
            <person name="Han X."/>
            <person name="Huang E."/>
            <person name="Gao Y."/>
            <person name="Liu J."/>
            <person name="Shao H."/>
            <person name="Ye R."/>
            <person name="Li L."/>
            <person name="Wei W."/>
            <person name="Wang X."/>
            <person name="Wang C."/>
            <person name="Yang T."/>
            <person name="Huo Q."/>
            <person name="Li W."/>
            <person name="Guo W."/>
            <person name="Chen H."/>
            <person name="Zhou L."/>
            <person name="Ni X."/>
            <person name="Tian J."/>
            <person name="Zhou Y."/>
            <person name="Sheng Y."/>
            <person name="Liu T."/>
            <person name="Pan Y."/>
            <person name="Xia L."/>
            <person name="Li J."/>
            <person name="Zhao F."/>
            <person name="Cao W."/>
        </authorList>
    </citation>
    <scope>NUCLEOTIDE SEQUENCE</scope>
    <source>
        <strain evidence="1">Hyas-2018</strain>
    </source>
</reference>
<name>A0ACB7TMI7_HYAAI</name>
<keyword evidence="2" id="KW-1185">Reference proteome</keyword>
<comment type="caution">
    <text evidence="1">The sequence shown here is derived from an EMBL/GenBank/DDBJ whole genome shotgun (WGS) entry which is preliminary data.</text>
</comment>
<gene>
    <name evidence="1" type="ORF">HPB50_019735</name>
</gene>